<dbReference type="PANTHER" id="PTHR30006">
    <property type="entry name" value="THIAMINE-BINDING PERIPLASMIC PROTEIN-RELATED"/>
    <property type="match status" value="1"/>
</dbReference>
<feature type="region of interest" description="Disordered" evidence="2">
    <location>
        <begin position="24"/>
        <end position="90"/>
    </location>
</feature>
<name>A0ABD5XT75_9EURY</name>
<feature type="compositionally biased region" description="Low complexity" evidence="2">
    <location>
        <begin position="24"/>
        <end position="37"/>
    </location>
</feature>
<protein>
    <submittedName>
        <fullName evidence="3">Extracellular solute-binding protein</fullName>
    </submittedName>
</protein>
<feature type="compositionally biased region" description="Acidic residues" evidence="2">
    <location>
        <begin position="38"/>
        <end position="47"/>
    </location>
</feature>
<accession>A0ABD5XT75</accession>
<dbReference type="Gene3D" id="3.40.190.10">
    <property type="entry name" value="Periplasmic binding protein-like II"/>
    <property type="match status" value="2"/>
</dbReference>
<dbReference type="PANTHER" id="PTHR30006:SF24">
    <property type="entry name" value="SLL0237 PROTEIN"/>
    <property type="match status" value="1"/>
</dbReference>
<evidence type="ECO:0000256" key="2">
    <source>
        <dbReference type="SAM" id="MobiDB-lite"/>
    </source>
</evidence>
<dbReference type="PROSITE" id="PS51257">
    <property type="entry name" value="PROKAR_LIPOPROTEIN"/>
    <property type="match status" value="1"/>
</dbReference>
<dbReference type="EMBL" id="JBHTAS010000001">
    <property type="protein sequence ID" value="MFC7138278.1"/>
    <property type="molecule type" value="Genomic_DNA"/>
</dbReference>
<evidence type="ECO:0000313" key="3">
    <source>
        <dbReference type="EMBL" id="MFC7138278.1"/>
    </source>
</evidence>
<dbReference type="SUPFAM" id="SSF53850">
    <property type="entry name" value="Periplasmic binding protein-like II"/>
    <property type="match status" value="1"/>
</dbReference>
<dbReference type="RefSeq" id="WP_274323912.1">
    <property type="nucleotide sequence ID" value="NZ_CP118158.1"/>
</dbReference>
<dbReference type="Pfam" id="PF13343">
    <property type="entry name" value="SBP_bac_6"/>
    <property type="match status" value="1"/>
</dbReference>
<dbReference type="InterPro" id="IPR006311">
    <property type="entry name" value="TAT_signal"/>
</dbReference>
<evidence type="ECO:0000313" key="4">
    <source>
        <dbReference type="Proteomes" id="UP001596432"/>
    </source>
</evidence>
<proteinExistence type="predicted"/>
<gene>
    <name evidence="3" type="ORF">ACFQMA_00325</name>
</gene>
<keyword evidence="4" id="KW-1185">Reference proteome</keyword>
<keyword evidence="1" id="KW-0732">Signal</keyword>
<comment type="caution">
    <text evidence="3">The sequence shown here is derived from an EMBL/GenBank/DDBJ whole genome shotgun (WGS) entry which is preliminary data.</text>
</comment>
<dbReference type="AlphaFoldDB" id="A0ABD5XT75"/>
<dbReference type="Proteomes" id="UP001596432">
    <property type="component" value="Unassembled WGS sequence"/>
</dbReference>
<organism evidence="3 4">
    <name type="scientific">Halosimplex aquaticum</name>
    <dbReference type="NCBI Taxonomy" id="3026162"/>
    <lineage>
        <taxon>Archaea</taxon>
        <taxon>Methanobacteriati</taxon>
        <taxon>Methanobacteriota</taxon>
        <taxon>Stenosarchaea group</taxon>
        <taxon>Halobacteria</taxon>
        <taxon>Halobacteriales</taxon>
        <taxon>Haloarculaceae</taxon>
        <taxon>Halosimplex</taxon>
    </lineage>
</organism>
<sequence>MTEHARYGRRRLLKTLAAGTAVGVAGCQGAPGSGTDTDAGDGDEGSDGGDGTGGTDQVGSVEIPSLTEFRGSGTLASGRPAPEGTSIQDLPDLSGELNLYIGGGEGGIYYQFVEMLQEIYPDFTVFSSDAGSASLAQTIVDEVNAGSPQADVFWSIDASSLGYVANEGAYDPLPDEAVDPVPSGFRGSDNAWVGVAGRARAVPYNTDKLSASDVPSKVAEFPNADALQDSMGWAPTYGAFKSFVTAMRLTEGKEATKQWLTDMQDAGIERFGNEYVVSQQVADGAIDAGFANHYYAMRVKNQRPDAPIDLAFTEGDAGALVNVAGALTVKGTPKADLAANFVRHLLSAEAQEFFATVSFAYPMIPGVEPVGGLPTVDELSPPDLDLAKLADLEPTLQLMREADVL</sequence>
<dbReference type="PROSITE" id="PS51318">
    <property type="entry name" value="TAT"/>
    <property type="match status" value="1"/>
</dbReference>
<reference evidence="3 4" key="1">
    <citation type="journal article" date="2019" name="Int. J. Syst. Evol. Microbiol.">
        <title>The Global Catalogue of Microorganisms (GCM) 10K type strain sequencing project: providing services to taxonomists for standard genome sequencing and annotation.</title>
        <authorList>
            <consortium name="The Broad Institute Genomics Platform"/>
            <consortium name="The Broad Institute Genome Sequencing Center for Infectious Disease"/>
            <person name="Wu L."/>
            <person name="Ma J."/>
        </authorList>
    </citation>
    <scope>NUCLEOTIDE SEQUENCE [LARGE SCALE GENOMIC DNA]</scope>
    <source>
        <strain evidence="3 4">XZYJT29</strain>
    </source>
</reference>
<evidence type="ECO:0000256" key="1">
    <source>
        <dbReference type="ARBA" id="ARBA00022729"/>
    </source>
</evidence>
<dbReference type="GeneID" id="78818515"/>